<dbReference type="RefSeq" id="XP_031016400.1">
    <property type="nucleotide sequence ID" value="XM_031159517.1"/>
</dbReference>
<protein>
    <submittedName>
        <fullName evidence="2">Uncharacterized protein</fullName>
    </submittedName>
</protein>
<feature type="compositionally biased region" description="Low complexity" evidence="1">
    <location>
        <begin position="151"/>
        <end position="173"/>
    </location>
</feature>
<evidence type="ECO:0000256" key="1">
    <source>
        <dbReference type="SAM" id="MobiDB-lite"/>
    </source>
</evidence>
<sequence length="190" mass="21450">MSSQNSFQSYKKQQIYGQDVGSRAHPSPEAERDYKEYCQWRNQSNTSVRFYDSTLETVAGSRTADIQKLQQHQHQQLVYPAAQAATDTNFHASTRNAFLDNHPFAYRDMVERSEHEGLADASVHEAKYYRAAYDTHYEKSAPFKSRPNGQPPYGSYGSTSSPTPRPGPSQGSRPPAPRDAYGSYNSTGRR</sequence>
<dbReference type="AlphaFoldDB" id="A0A366RSM4"/>
<dbReference type="EMBL" id="QKXC01000108">
    <property type="protein sequence ID" value="RBR20091.1"/>
    <property type="molecule type" value="Genomic_DNA"/>
</dbReference>
<name>A0A366RSM4_9HYPO</name>
<proteinExistence type="predicted"/>
<keyword evidence="3" id="KW-1185">Reference proteome</keyword>
<dbReference type="GeneID" id="41994813"/>
<dbReference type="OrthoDB" id="5069651at2759"/>
<evidence type="ECO:0000313" key="3">
    <source>
        <dbReference type="Proteomes" id="UP000253153"/>
    </source>
</evidence>
<accession>A0A366RSM4</accession>
<comment type="caution">
    <text evidence="2">The sequence shown here is derived from an EMBL/GenBank/DDBJ whole genome shotgun (WGS) entry which is preliminary data.</text>
</comment>
<evidence type="ECO:0000313" key="2">
    <source>
        <dbReference type="EMBL" id="RBR20091.1"/>
    </source>
</evidence>
<reference evidence="2 3" key="1">
    <citation type="submission" date="2018-06" db="EMBL/GenBank/DDBJ databases">
        <title>Fusarium incarnatum-equiseti species complex species 28.</title>
        <authorList>
            <person name="Gardiner D.M."/>
        </authorList>
    </citation>
    <scope>NUCLEOTIDE SEQUENCE [LARGE SCALE GENOMIC DNA]</scope>
    <source>
        <strain evidence="2 3">FIESC_28</strain>
    </source>
</reference>
<feature type="compositionally biased region" description="Polar residues" evidence="1">
    <location>
        <begin position="1"/>
        <end position="16"/>
    </location>
</feature>
<feature type="region of interest" description="Disordered" evidence="1">
    <location>
        <begin position="1"/>
        <end position="35"/>
    </location>
</feature>
<organism evidence="2 3">
    <name type="scientific">Fusarium coffeatum</name>
    <dbReference type="NCBI Taxonomy" id="231269"/>
    <lineage>
        <taxon>Eukaryota</taxon>
        <taxon>Fungi</taxon>
        <taxon>Dikarya</taxon>
        <taxon>Ascomycota</taxon>
        <taxon>Pezizomycotina</taxon>
        <taxon>Sordariomycetes</taxon>
        <taxon>Hypocreomycetidae</taxon>
        <taxon>Hypocreales</taxon>
        <taxon>Nectriaceae</taxon>
        <taxon>Fusarium</taxon>
        <taxon>Fusarium incarnatum-equiseti species complex</taxon>
    </lineage>
</organism>
<gene>
    <name evidence="2" type="ORF">FIESC28_05370</name>
</gene>
<feature type="compositionally biased region" description="Basic and acidic residues" evidence="1">
    <location>
        <begin position="26"/>
        <end position="35"/>
    </location>
</feature>
<feature type="region of interest" description="Disordered" evidence="1">
    <location>
        <begin position="139"/>
        <end position="190"/>
    </location>
</feature>
<dbReference type="Proteomes" id="UP000253153">
    <property type="component" value="Unassembled WGS sequence"/>
</dbReference>